<dbReference type="EMBL" id="FWXH01000003">
    <property type="protein sequence ID" value="SMC21590.1"/>
    <property type="molecule type" value="Genomic_DNA"/>
</dbReference>
<gene>
    <name evidence="2" type="ORF">SAMN02745134_01362</name>
</gene>
<dbReference type="OrthoDB" id="9784298at2"/>
<keyword evidence="3" id="KW-1185">Reference proteome</keyword>
<name>A0A1W1XCL1_9CLOT</name>
<feature type="transmembrane region" description="Helical" evidence="1">
    <location>
        <begin position="198"/>
        <end position="218"/>
    </location>
</feature>
<dbReference type="PANTHER" id="PTHR36434:SF1">
    <property type="entry name" value="MEMBRANE PROTEASE YUGP-RELATED"/>
    <property type="match status" value="1"/>
</dbReference>
<evidence type="ECO:0000313" key="2">
    <source>
        <dbReference type="EMBL" id="SMC21590.1"/>
    </source>
</evidence>
<keyword evidence="1" id="KW-0812">Transmembrane</keyword>
<keyword evidence="1" id="KW-0472">Membrane</keyword>
<dbReference type="AlphaFoldDB" id="A0A1W1XCL1"/>
<sequence>MFFDRSFVLLIPAIIISFWAQSKISSTFDKYSRIRNTKGYTGADVARIILDANGLNYVPIEVIPGKLTDHYDPRNKVMRLSPDVFHSNSVAAIGVAAHESGHAIQHKEHYSPLEIRNFIVPAVNFSSNASWIILILGMFLGSPYIIRFGIILFVAVVIFQLITLPVEFDASKRAIRILENRNILYAEELKGAKEVLDAAAMTYVAAALMAISQLIRLIGISRRE</sequence>
<dbReference type="InterPro" id="IPR007395">
    <property type="entry name" value="Zn_peptidase_2"/>
</dbReference>
<protein>
    <recommendedName>
        <fullName evidence="4">Zinc metallopeptidase</fullName>
    </recommendedName>
</protein>
<dbReference type="PANTHER" id="PTHR36434">
    <property type="entry name" value="MEMBRANE PROTEASE YUGP-RELATED"/>
    <property type="match status" value="1"/>
</dbReference>
<proteinExistence type="predicted"/>
<dbReference type="STRING" id="1121291.SAMN02745134_01362"/>
<organism evidence="2 3">
    <name type="scientific">Clostridium acidisoli DSM 12555</name>
    <dbReference type="NCBI Taxonomy" id="1121291"/>
    <lineage>
        <taxon>Bacteria</taxon>
        <taxon>Bacillati</taxon>
        <taxon>Bacillota</taxon>
        <taxon>Clostridia</taxon>
        <taxon>Eubacteriales</taxon>
        <taxon>Clostridiaceae</taxon>
        <taxon>Clostridium</taxon>
    </lineage>
</organism>
<evidence type="ECO:0000256" key="1">
    <source>
        <dbReference type="SAM" id="Phobius"/>
    </source>
</evidence>
<accession>A0A1W1XCL1</accession>
<feature type="transmembrane region" description="Helical" evidence="1">
    <location>
        <begin position="144"/>
        <end position="162"/>
    </location>
</feature>
<reference evidence="2 3" key="1">
    <citation type="submission" date="2017-04" db="EMBL/GenBank/DDBJ databases">
        <authorList>
            <person name="Afonso C.L."/>
            <person name="Miller P.J."/>
            <person name="Scott M.A."/>
            <person name="Spackman E."/>
            <person name="Goraichik I."/>
            <person name="Dimitrov K.M."/>
            <person name="Suarez D.L."/>
            <person name="Swayne D.E."/>
        </authorList>
    </citation>
    <scope>NUCLEOTIDE SEQUENCE [LARGE SCALE GENOMIC DNA]</scope>
    <source>
        <strain evidence="2 3">DSM 12555</strain>
    </source>
</reference>
<dbReference type="Proteomes" id="UP000192468">
    <property type="component" value="Unassembled WGS sequence"/>
</dbReference>
<dbReference type="RefSeq" id="WP_084114856.1">
    <property type="nucleotide sequence ID" value="NZ_FWXH01000003.1"/>
</dbReference>
<feature type="transmembrane region" description="Helical" evidence="1">
    <location>
        <begin position="118"/>
        <end position="137"/>
    </location>
</feature>
<keyword evidence="1" id="KW-1133">Transmembrane helix</keyword>
<evidence type="ECO:0000313" key="3">
    <source>
        <dbReference type="Proteomes" id="UP000192468"/>
    </source>
</evidence>
<evidence type="ECO:0008006" key="4">
    <source>
        <dbReference type="Google" id="ProtNLM"/>
    </source>
</evidence>
<dbReference type="Pfam" id="PF04298">
    <property type="entry name" value="Zn_peptidase_2"/>
    <property type="match status" value="1"/>
</dbReference>